<dbReference type="RefSeq" id="WP_271868090.1">
    <property type="nucleotide sequence ID" value="NZ_JAQMFO010000080.1"/>
</dbReference>
<feature type="domain" description="KfrA N-terminal DNA-binding" evidence="2">
    <location>
        <begin position="9"/>
        <end position="133"/>
    </location>
</feature>
<feature type="coiled-coil region" evidence="1">
    <location>
        <begin position="290"/>
        <end position="356"/>
    </location>
</feature>
<gene>
    <name evidence="3" type="ORF">PH362_25230</name>
</gene>
<organism evidence="3 4">
    <name type="scientific">Photorhabdus bodei</name>
    <dbReference type="NCBI Taxonomy" id="2029681"/>
    <lineage>
        <taxon>Bacteria</taxon>
        <taxon>Pseudomonadati</taxon>
        <taxon>Pseudomonadota</taxon>
        <taxon>Gammaproteobacteria</taxon>
        <taxon>Enterobacterales</taxon>
        <taxon>Morganellaceae</taxon>
        <taxon>Photorhabdus</taxon>
    </lineage>
</organism>
<dbReference type="Proteomes" id="UP001212996">
    <property type="component" value="Unassembled WGS sequence"/>
</dbReference>
<proteinExistence type="predicted"/>
<dbReference type="GO" id="GO:0003677">
    <property type="term" value="F:DNA binding"/>
    <property type="evidence" value="ECO:0007669"/>
    <property type="project" value="UniProtKB-KW"/>
</dbReference>
<comment type="caution">
    <text evidence="3">The sequence shown here is derived from an EMBL/GenBank/DDBJ whole genome shotgun (WGS) entry which is preliminary data.</text>
</comment>
<evidence type="ECO:0000313" key="4">
    <source>
        <dbReference type="Proteomes" id="UP001212996"/>
    </source>
</evidence>
<dbReference type="AlphaFoldDB" id="A0AAW6BNU1"/>
<sequence>MRPATFEPEIIIEAGKALQAEGRNVTAFALRSKIGGGNASRLRQVWAEFITSQTTITTEPVAELPAEVAEEVKHVSESLTERINQLVIELNDKAVKAAERRVADVTRAAGEQTVQAERELADAAQIVDDLETQLDESYAEVSDLKQQLAESQLLVQHQTVELAQLKERLSATEQAMKVSSEQHSREQAELRERLSATEKAAKAESGQYSRELVQWQQKLATTEQAVKAVSERYQSVSDELKVTRQRSNERIETLKVELAELKVKAAADAKVYVDYQMQSKQNSDRNDELLKQLKLELDTAHREATEARETSAKITGQLEAVQAQNATLLAAVQKRQDELIAQIERANEESELANKTQVNKKEIRGA</sequence>
<evidence type="ECO:0000256" key="1">
    <source>
        <dbReference type="SAM" id="Coils"/>
    </source>
</evidence>
<evidence type="ECO:0000313" key="3">
    <source>
        <dbReference type="EMBL" id="MDB6375092.1"/>
    </source>
</evidence>
<accession>A0AAW6BNU1</accession>
<feature type="coiled-coil region" evidence="1">
    <location>
        <begin position="113"/>
        <end position="264"/>
    </location>
</feature>
<dbReference type="Pfam" id="PF11740">
    <property type="entry name" value="KfrA_N"/>
    <property type="match status" value="1"/>
</dbReference>
<dbReference type="EMBL" id="JAQMFO010000080">
    <property type="protein sequence ID" value="MDB6375092.1"/>
    <property type="molecule type" value="Genomic_DNA"/>
</dbReference>
<keyword evidence="3" id="KW-0238">DNA-binding</keyword>
<dbReference type="InterPro" id="IPR021104">
    <property type="entry name" value="KfrA_DNA-bd_N"/>
</dbReference>
<reference evidence="3" key="1">
    <citation type="submission" date="2023-01" db="EMBL/GenBank/DDBJ databases">
        <title>Genome sequencing of Photorhabdus bodei 09-20.</title>
        <authorList>
            <person name="Kalindamar S."/>
            <person name="Kumru S."/>
        </authorList>
    </citation>
    <scope>NUCLEOTIDE SEQUENCE</scope>
    <source>
        <strain evidence="3">09-20</strain>
    </source>
</reference>
<protein>
    <submittedName>
        <fullName evidence="3">DNA-binding protein</fullName>
    </submittedName>
</protein>
<keyword evidence="1" id="KW-0175">Coiled coil</keyword>
<evidence type="ECO:0000259" key="2">
    <source>
        <dbReference type="Pfam" id="PF11740"/>
    </source>
</evidence>
<name>A0AAW6BNU1_9GAMM</name>